<protein>
    <submittedName>
        <fullName evidence="1">Uncharacterized protein</fullName>
    </submittedName>
</protein>
<evidence type="ECO:0000313" key="2">
    <source>
        <dbReference type="Proteomes" id="UP001168096"/>
    </source>
</evidence>
<dbReference type="Proteomes" id="UP001168096">
    <property type="component" value="Unassembled WGS sequence"/>
</dbReference>
<dbReference type="EMBL" id="JASNRB020000040">
    <property type="protein sequence ID" value="MFJ1472292.1"/>
    <property type="molecule type" value="Genomic_DNA"/>
</dbReference>
<name>A0ACC7MJL8_9BURK</name>
<comment type="caution">
    <text evidence="1">The sequence shown here is derived from an EMBL/GenBank/DDBJ whole genome shotgun (WGS) entry which is preliminary data.</text>
</comment>
<gene>
    <name evidence="1" type="ORF">QPK29_031655</name>
</gene>
<keyword evidence="2" id="KW-1185">Reference proteome</keyword>
<accession>A0ACC7MJL8</accession>
<evidence type="ECO:0000313" key="1">
    <source>
        <dbReference type="EMBL" id="MFJ1472292.1"/>
    </source>
</evidence>
<proteinExistence type="predicted"/>
<reference evidence="1" key="1">
    <citation type="submission" date="2024-11" db="EMBL/GenBank/DDBJ databases">
        <title>Description of Massilia orientalis sp. nov., isolated from rhizosphere soil of Ageratina adenophora.</title>
        <authorList>
            <person name="Wang Y."/>
        </authorList>
    </citation>
    <scope>NUCLEOTIDE SEQUENCE</scope>
    <source>
        <strain evidence="1">YIM B02787</strain>
    </source>
</reference>
<sequence>MAWDNTKFAYRGSQRTQGAVQVINGGLEVAGATLLSGTGVGAVVGLPVAFHGGDNIGTGLRRLWTGEAQNTVTYNGVAALTGSQKAAAFVDNDIPFAGGVANIAAGINGFANSSFARNSVVEVEANALQRIGLNNLDNANSIARMARIDELSRLNYERRINEAINNQEYVFRYLSEDGLNASLKYGSIRGYTTTEFTSSSSAISNGAQILPEWGVPKYGVAIPVDELNGFSIARPMGGKATTGWEVFTNSYPKAGSGGFSQFLLNAVPIDRTHIFRLNP</sequence>
<organism evidence="1 2">
    <name type="scientific">Massilia orientalis</name>
    <dbReference type="NCBI Taxonomy" id="3050128"/>
    <lineage>
        <taxon>Bacteria</taxon>
        <taxon>Pseudomonadati</taxon>
        <taxon>Pseudomonadota</taxon>
        <taxon>Betaproteobacteria</taxon>
        <taxon>Burkholderiales</taxon>
        <taxon>Oxalobacteraceae</taxon>
        <taxon>Telluria group</taxon>
        <taxon>Massilia</taxon>
    </lineage>
</organism>